<dbReference type="Proteomes" id="UP000229966">
    <property type="component" value="Unassembled WGS sequence"/>
</dbReference>
<evidence type="ECO:0000313" key="4">
    <source>
        <dbReference type="Proteomes" id="UP000229966"/>
    </source>
</evidence>
<dbReference type="InterPro" id="IPR011055">
    <property type="entry name" value="Dup_hybrid_motif"/>
</dbReference>
<dbReference type="PANTHER" id="PTHR21666">
    <property type="entry name" value="PEPTIDASE-RELATED"/>
    <property type="match status" value="1"/>
</dbReference>
<dbReference type="AlphaFoldDB" id="A0A2M7CID4"/>
<dbReference type="CDD" id="cd00118">
    <property type="entry name" value="LysM"/>
    <property type="match status" value="1"/>
</dbReference>
<keyword evidence="1" id="KW-1133">Transmembrane helix</keyword>
<organism evidence="3 4">
    <name type="scientific">Candidatus Berkelbacteria bacterium CG03_land_8_20_14_0_80_40_36</name>
    <dbReference type="NCBI Taxonomy" id="1974509"/>
    <lineage>
        <taxon>Bacteria</taxon>
        <taxon>Candidatus Berkelbacteria</taxon>
    </lineage>
</organism>
<dbReference type="Pfam" id="PF01551">
    <property type="entry name" value="Peptidase_M23"/>
    <property type="match status" value="1"/>
</dbReference>
<dbReference type="EMBL" id="PEUM01000051">
    <property type="protein sequence ID" value="PIV25405.1"/>
    <property type="molecule type" value="Genomic_DNA"/>
</dbReference>
<dbReference type="InterPro" id="IPR016047">
    <property type="entry name" value="M23ase_b-sheet_dom"/>
</dbReference>
<dbReference type="InterPro" id="IPR018392">
    <property type="entry name" value="LysM"/>
</dbReference>
<name>A0A2M7CID4_9BACT</name>
<proteinExistence type="predicted"/>
<feature type="domain" description="LysM" evidence="2">
    <location>
        <begin position="150"/>
        <end position="196"/>
    </location>
</feature>
<dbReference type="Pfam" id="PF01476">
    <property type="entry name" value="LysM"/>
    <property type="match status" value="1"/>
</dbReference>
<comment type="caution">
    <text evidence="3">The sequence shown here is derived from an EMBL/GenBank/DDBJ whole genome shotgun (WGS) entry which is preliminary data.</text>
</comment>
<dbReference type="PROSITE" id="PS51782">
    <property type="entry name" value="LYSM"/>
    <property type="match status" value="1"/>
</dbReference>
<dbReference type="CDD" id="cd12797">
    <property type="entry name" value="M23_peptidase"/>
    <property type="match status" value="1"/>
</dbReference>
<reference evidence="4" key="1">
    <citation type="submission" date="2017-09" db="EMBL/GenBank/DDBJ databases">
        <title>Depth-based differentiation of microbial function through sediment-hosted aquifers and enrichment of novel symbionts in the deep terrestrial subsurface.</title>
        <authorList>
            <person name="Probst A.J."/>
            <person name="Ladd B."/>
            <person name="Jarett J.K."/>
            <person name="Geller-Mcgrath D.E."/>
            <person name="Sieber C.M.K."/>
            <person name="Emerson J.B."/>
            <person name="Anantharaman K."/>
            <person name="Thomas B.C."/>
            <person name="Malmstrom R."/>
            <person name="Stieglmeier M."/>
            <person name="Klingl A."/>
            <person name="Woyke T."/>
            <person name="Ryan C.M."/>
            <person name="Banfield J.F."/>
        </authorList>
    </citation>
    <scope>NUCLEOTIDE SEQUENCE [LARGE SCALE GENOMIC DNA]</scope>
</reference>
<feature type="transmembrane region" description="Helical" evidence="1">
    <location>
        <begin position="66"/>
        <end position="86"/>
    </location>
</feature>
<dbReference type="SMART" id="SM00257">
    <property type="entry name" value="LysM"/>
    <property type="match status" value="1"/>
</dbReference>
<dbReference type="SUPFAM" id="SSF51261">
    <property type="entry name" value="Duplicated hybrid motif"/>
    <property type="match status" value="1"/>
</dbReference>
<dbReference type="Gene3D" id="3.10.350.10">
    <property type="entry name" value="LysM domain"/>
    <property type="match status" value="1"/>
</dbReference>
<dbReference type="Gene3D" id="2.70.70.10">
    <property type="entry name" value="Glucose Permease (Domain IIA)"/>
    <property type="match status" value="1"/>
</dbReference>
<evidence type="ECO:0000256" key="1">
    <source>
        <dbReference type="SAM" id="Phobius"/>
    </source>
</evidence>
<keyword evidence="1" id="KW-0472">Membrane</keyword>
<evidence type="ECO:0000313" key="3">
    <source>
        <dbReference type="EMBL" id="PIV25405.1"/>
    </source>
</evidence>
<protein>
    <recommendedName>
        <fullName evidence="2">LysM domain-containing protein</fullName>
    </recommendedName>
</protein>
<keyword evidence="1" id="KW-0812">Transmembrane</keyword>
<accession>A0A2M7CID4</accession>
<dbReference type="SUPFAM" id="SSF54106">
    <property type="entry name" value="LysM domain"/>
    <property type="match status" value="1"/>
</dbReference>
<dbReference type="InterPro" id="IPR036779">
    <property type="entry name" value="LysM_dom_sf"/>
</dbReference>
<dbReference type="InterPro" id="IPR050570">
    <property type="entry name" value="Cell_wall_metabolism_enzyme"/>
</dbReference>
<evidence type="ECO:0000259" key="2">
    <source>
        <dbReference type="PROSITE" id="PS51782"/>
    </source>
</evidence>
<sequence length="379" mass="41916">MFYAYKMQTNIHQIVDKIRQYKQKRFNFPSAREKKRISGSNTFLSNLKKKQVSRNIFLNFFADKIVYYKISSISILTFLVVGSNIISSQANARSQFVWVDQEASVKIASALDLYTPLIDENNSHLEMAVKGAEDGFLIKPNISEEATSDFQYRVAEGDTITQIARKFDVSVATIQKVNNLSALDLEKINPGTTLVIPPYTTENSLAWLGEINDEKRRIAQEAEQKRLVAERARLARQKRTVAYRDQSSARETSSSYEGNASVGLIVPIASKGITRGITSYHTGIDYRADVGTPVVASQSGKIVESTGGWGRGWGNSLVVDHGGGLHTRYAHLSSFAVGVGNYVKQGQIIGYSGNTGLSTGPHLHFEAHVNGRVVNPYSQ</sequence>
<dbReference type="PANTHER" id="PTHR21666:SF270">
    <property type="entry name" value="MUREIN HYDROLASE ACTIVATOR ENVC"/>
    <property type="match status" value="1"/>
</dbReference>
<gene>
    <name evidence="3" type="ORF">COS38_01770</name>
</gene>
<dbReference type="GO" id="GO:0004222">
    <property type="term" value="F:metalloendopeptidase activity"/>
    <property type="evidence" value="ECO:0007669"/>
    <property type="project" value="TreeGrafter"/>
</dbReference>